<dbReference type="Pfam" id="PF25917">
    <property type="entry name" value="BSH_RND"/>
    <property type="match status" value="1"/>
</dbReference>
<evidence type="ECO:0000313" key="6">
    <source>
        <dbReference type="EMBL" id="MBD8526939.1"/>
    </source>
</evidence>
<name>A0AAW3ZN26_9GAMM</name>
<dbReference type="PROSITE" id="PS51257">
    <property type="entry name" value="PROKAR_LIPOPROTEIN"/>
    <property type="match status" value="1"/>
</dbReference>
<reference evidence="6 7" key="1">
    <citation type="submission" date="2020-09" db="EMBL/GenBank/DDBJ databases">
        <title>Pseudoxanthomonas sp. CAU 1598 isolated from sand of Yaerae Beach.</title>
        <authorList>
            <person name="Kim W."/>
        </authorList>
    </citation>
    <scope>NUCLEOTIDE SEQUENCE [LARGE SCALE GENOMIC DNA]</scope>
    <source>
        <strain evidence="6 7">CAU 1598</strain>
    </source>
</reference>
<comment type="similarity">
    <text evidence="1">Belongs to the membrane fusion protein (MFP) (TC 8.A.1) family.</text>
</comment>
<evidence type="ECO:0000259" key="4">
    <source>
        <dbReference type="Pfam" id="PF25954"/>
    </source>
</evidence>
<comment type="caution">
    <text evidence="6">The sequence shown here is derived from an EMBL/GenBank/DDBJ whole genome shotgun (WGS) entry which is preliminary data.</text>
</comment>
<dbReference type="GO" id="GO:1990281">
    <property type="term" value="C:efflux pump complex"/>
    <property type="evidence" value="ECO:0007669"/>
    <property type="project" value="TreeGrafter"/>
</dbReference>
<sequence length="397" mass="42160">MKTNRESGLTSSRSLTRAGVLLLAIGLAACGGGQATQDQAQNDDKVEAKEQNAGEGKGEKGKPEVKPVPVEVATIGRRDIEASYAGTAALEAPDEAQVVAKTSGVLHKLMVEEGDQVKAGQVLAQIDPERAQLEVQRTAAALRKIEAEFKRSSELFARKLVAADAHERLRFDVDSQRAAHELAKLELSYTKVEAPISGVIAQRMVKIGNLIQLNQAMFRIVDTQRLEAVLNVPERELQTLKSELPVSLTVDALPGRRFMGEIDRLAPVVDAATGTFRVTAEFIDPSGMLKPGMFGRINVVYERKAGVLSVPRVALLEEAAEPAVFTVADGKVVRTPVSLGYVNGEFAEVTSGLSEGDQVITAGKVAVRDGSKVEVINAAAVADTSTPSGDSLAGASE</sequence>
<evidence type="ECO:0000313" key="7">
    <source>
        <dbReference type="Proteomes" id="UP000613768"/>
    </source>
</evidence>
<dbReference type="SUPFAM" id="SSF111369">
    <property type="entry name" value="HlyD-like secretion proteins"/>
    <property type="match status" value="1"/>
</dbReference>
<dbReference type="EMBL" id="JACYTR010000035">
    <property type="protein sequence ID" value="MBD8526939.1"/>
    <property type="molecule type" value="Genomic_DNA"/>
</dbReference>
<evidence type="ECO:0000256" key="1">
    <source>
        <dbReference type="ARBA" id="ARBA00009477"/>
    </source>
</evidence>
<dbReference type="AlphaFoldDB" id="A0AAW3ZN26"/>
<feature type="domain" description="YknX-like C-terminal permuted SH3-like" evidence="5">
    <location>
        <begin position="307"/>
        <end position="375"/>
    </location>
</feature>
<feature type="domain" description="Multidrug resistance protein MdtA-like barrel-sandwich hybrid" evidence="3">
    <location>
        <begin position="96"/>
        <end position="222"/>
    </location>
</feature>
<protein>
    <submittedName>
        <fullName evidence="6">Efflux RND transporter periplasmic adaptor subunit</fullName>
    </submittedName>
</protein>
<feature type="region of interest" description="Disordered" evidence="2">
    <location>
        <begin position="33"/>
        <end position="66"/>
    </location>
</feature>
<keyword evidence="7" id="KW-1185">Reference proteome</keyword>
<evidence type="ECO:0000259" key="5">
    <source>
        <dbReference type="Pfam" id="PF25989"/>
    </source>
</evidence>
<organism evidence="6 7">
    <name type="scientific">Pseudomarimonas arenosa</name>
    <dbReference type="NCBI Taxonomy" id="2774145"/>
    <lineage>
        <taxon>Bacteria</taxon>
        <taxon>Pseudomonadati</taxon>
        <taxon>Pseudomonadota</taxon>
        <taxon>Gammaproteobacteria</taxon>
        <taxon>Lysobacterales</taxon>
        <taxon>Lysobacteraceae</taxon>
        <taxon>Pseudomarimonas</taxon>
    </lineage>
</organism>
<evidence type="ECO:0000259" key="3">
    <source>
        <dbReference type="Pfam" id="PF25917"/>
    </source>
</evidence>
<accession>A0AAW3ZN26</accession>
<dbReference type="PANTHER" id="PTHR30469:SF38">
    <property type="entry name" value="HLYD FAMILY SECRETION PROTEIN"/>
    <property type="match status" value="1"/>
</dbReference>
<dbReference type="InterPro" id="IPR006143">
    <property type="entry name" value="RND_pump_MFP"/>
</dbReference>
<gene>
    <name evidence="6" type="ORF">IFO71_14455</name>
</gene>
<dbReference type="Pfam" id="PF25989">
    <property type="entry name" value="YknX_C"/>
    <property type="match status" value="1"/>
</dbReference>
<dbReference type="Pfam" id="PF25954">
    <property type="entry name" value="Beta-barrel_RND_2"/>
    <property type="match status" value="1"/>
</dbReference>
<evidence type="ECO:0000256" key="2">
    <source>
        <dbReference type="SAM" id="MobiDB-lite"/>
    </source>
</evidence>
<dbReference type="GO" id="GO:0015562">
    <property type="term" value="F:efflux transmembrane transporter activity"/>
    <property type="evidence" value="ECO:0007669"/>
    <property type="project" value="TreeGrafter"/>
</dbReference>
<dbReference type="Gene3D" id="2.40.30.170">
    <property type="match status" value="1"/>
</dbReference>
<dbReference type="FunFam" id="2.40.30.170:FF:000010">
    <property type="entry name" value="Efflux RND transporter periplasmic adaptor subunit"/>
    <property type="match status" value="1"/>
</dbReference>
<dbReference type="Gene3D" id="2.40.50.100">
    <property type="match status" value="1"/>
</dbReference>
<dbReference type="InterPro" id="IPR058792">
    <property type="entry name" value="Beta-barrel_RND_2"/>
</dbReference>
<dbReference type="InterPro" id="IPR058625">
    <property type="entry name" value="MdtA-like_BSH"/>
</dbReference>
<dbReference type="NCBIfam" id="TIGR01730">
    <property type="entry name" value="RND_mfp"/>
    <property type="match status" value="1"/>
</dbReference>
<feature type="compositionally biased region" description="Basic and acidic residues" evidence="2">
    <location>
        <begin position="42"/>
        <end position="65"/>
    </location>
</feature>
<dbReference type="Gene3D" id="1.10.287.470">
    <property type="entry name" value="Helix hairpin bin"/>
    <property type="match status" value="1"/>
</dbReference>
<dbReference type="RefSeq" id="WP_192030359.1">
    <property type="nucleotide sequence ID" value="NZ_JACYTR010000035.1"/>
</dbReference>
<dbReference type="InterPro" id="IPR058637">
    <property type="entry name" value="YknX-like_C"/>
</dbReference>
<dbReference type="Proteomes" id="UP000613768">
    <property type="component" value="Unassembled WGS sequence"/>
</dbReference>
<proteinExistence type="inferred from homology"/>
<feature type="domain" description="CusB-like beta-barrel" evidence="4">
    <location>
        <begin position="230"/>
        <end position="299"/>
    </location>
</feature>
<dbReference type="PANTHER" id="PTHR30469">
    <property type="entry name" value="MULTIDRUG RESISTANCE PROTEIN MDTA"/>
    <property type="match status" value="1"/>
</dbReference>
<dbReference type="Gene3D" id="2.40.420.20">
    <property type="match status" value="1"/>
</dbReference>